<name>A0A513PWH4_9CAUD</name>
<feature type="coiled-coil region" evidence="1">
    <location>
        <begin position="272"/>
        <end position="299"/>
    </location>
</feature>
<dbReference type="RefSeq" id="YP_009843248.1">
    <property type="nucleotide sequence ID" value="NC_048747.1"/>
</dbReference>
<proteinExistence type="predicted"/>
<dbReference type="Proteomes" id="UP000320660">
    <property type="component" value="Segment"/>
</dbReference>
<evidence type="ECO:0000313" key="2">
    <source>
        <dbReference type="EMBL" id="QAU04301.1"/>
    </source>
</evidence>
<protein>
    <submittedName>
        <fullName evidence="2">Uncharacterized protein</fullName>
    </submittedName>
</protein>
<dbReference type="GeneID" id="55613514"/>
<reference evidence="2 3" key="1">
    <citation type="submission" date="2019-01" db="EMBL/GenBank/DDBJ databases">
        <authorList>
            <person name="Le T.S."/>
            <person name="Kurtboke I."/>
        </authorList>
    </citation>
    <scope>NUCLEOTIDE SEQUENCE [LARGE SCALE GENOMIC DNA]</scope>
</reference>
<organism evidence="2 3">
    <name type="scientific">Vibrio phage 2 TSL-2019</name>
    <dbReference type="NCBI Taxonomy" id="2508172"/>
    <lineage>
        <taxon>Viruses</taxon>
        <taxon>Duplodnaviria</taxon>
        <taxon>Heunggongvirae</taxon>
        <taxon>Uroviricota</taxon>
        <taxon>Caudoviricetes</taxon>
        <taxon>Chimalliviridae</taxon>
        <taxon>Gorgonvirinae</taxon>
        <taxon>Aphroditevirus</taxon>
        <taxon>Aphroditevirus av2TSL2019</taxon>
    </lineage>
</organism>
<dbReference type="EMBL" id="MK368614">
    <property type="protein sequence ID" value="QAU04301.1"/>
    <property type="molecule type" value="Genomic_DNA"/>
</dbReference>
<dbReference type="KEGG" id="vg:55613514"/>
<keyword evidence="1" id="KW-0175">Coiled coil</keyword>
<sequence length="356" mass="40367">MSVKIPSNFLERPQIYGREKPAHREFINVEVLNYTTEDLFIKRSSYNTICQPLTIMDEPRCCVEVIVTYSFNFENIPSFFEPETPLDLYIMFKIREAYRNKSEEELIAFGGQINGRLVIGISRTNLGEYVGSDGGIHSRLLSMSFYPFQQLEKDFVKVPSPFYSGVTVDPNGNRVDRNSPTQVLYEYVNNTNPDAVIYTPVNGQVLKLVPKQDPNQEDGLKLTVTSILGMKEIFSPIPDPVVNREKFFKALEDNNLYLSSSEALESINSKSLQQATSMVSSLQTKVKALEKETLTLREAHGKLKETNSKQQLKHEQTSVWGKLFESVIKVPFNIIGHLLEAKLTQVLAPKLMSAIL</sequence>
<keyword evidence="3" id="KW-1185">Reference proteome</keyword>
<evidence type="ECO:0000256" key="1">
    <source>
        <dbReference type="SAM" id="Coils"/>
    </source>
</evidence>
<evidence type="ECO:0000313" key="3">
    <source>
        <dbReference type="Proteomes" id="UP000320660"/>
    </source>
</evidence>
<accession>A0A513PWH4</accession>